<comment type="caution">
    <text evidence="2">The sequence shown here is derived from an EMBL/GenBank/DDBJ whole genome shotgun (WGS) entry which is preliminary data.</text>
</comment>
<feature type="region of interest" description="Disordered" evidence="1">
    <location>
        <begin position="32"/>
        <end position="56"/>
    </location>
</feature>
<name>A0A4Y2G403_ARAVE</name>
<evidence type="ECO:0000313" key="2">
    <source>
        <dbReference type="EMBL" id="GBM47526.1"/>
    </source>
</evidence>
<proteinExistence type="predicted"/>
<keyword evidence="3" id="KW-1185">Reference proteome</keyword>
<dbReference type="AlphaFoldDB" id="A0A4Y2G403"/>
<accession>A0A4Y2G403</accession>
<feature type="compositionally biased region" description="Basic and acidic residues" evidence="1">
    <location>
        <begin position="33"/>
        <end position="50"/>
    </location>
</feature>
<reference evidence="2 3" key="1">
    <citation type="journal article" date="2019" name="Sci. Rep.">
        <title>Orb-weaving spider Araneus ventricosus genome elucidates the spidroin gene catalogue.</title>
        <authorList>
            <person name="Kono N."/>
            <person name="Nakamura H."/>
            <person name="Ohtoshi R."/>
            <person name="Moran D.A.P."/>
            <person name="Shinohara A."/>
            <person name="Yoshida Y."/>
            <person name="Fujiwara M."/>
            <person name="Mori M."/>
            <person name="Tomita M."/>
            <person name="Arakawa K."/>
        </authorList>
    </citation>
    <scope>NUCLEOTIDE SEQUENCE [LARGE SCALE GENOMIC DNA]</scope>
</reference>
<dbReference type="Proteomes" id="UP000499080">
    <property type="component" value="Unassembled WGS sequence"/>
</dbReference>
<feature type="region of interest" description="Disordered" evidence="1">
    <location>
        <begin position="80"/>
        <end position="101"/>
    </location>
</feature>
<gene>
    <name evidence="2" type="ORF">AVEN_211145_1</name>
</gene>
<evidence type="ECO:0000256" key="1">
    <source>
        <dbReference type="SAM" id="MobiDB-lite"/>
    </source>
</evidence>
<protein>
    <submittedName>
        <fullName evidence="2">Uncharacterized protein</fullName>
    </submittedName>
</protein>
<sequence length="101" mass="11248">MNYSAQPMHTENLNDTATAAIIRALWPSNNRPCSERLIRRPSDRGQRHDPSPVVGNVSNDAYRCPVFEYVTGPLAFTPSKKSKGKTKVFPSKMPSVGKSMR</sequence>
<organism evidence="2 3">
    <name type="scientific">Araneus ventricosus</name>
    <name type="common">Orbweaver spider</name>
    <name type="synonym">Epeira ventricosa</name>
    <dbReference type="NCBI Taxonomy" id="182803"/>
    <lineage>
        <taxon>Eukaryota</taxon>
        <taxon>Metazoa</taxon>
        <taxon>Ecdysozoa</taxon>
        <taxon>Arthropoda</taxon>
        <taxon>Chelicerata</taxon>
        <taxon>Arachnida</taxon>
        <taxon>Araneae</taxon>
        <taxon>Araneomorphae</taxon>
        <taxon>Entelegynae</taxon>
        <taxon>Araneoidea</taxon>
        <taxon>Araneidae</taxon>
        <taxon>Araneus</taxon>
    </lineage>
</organism>
<dbReference type="EMBL" id="BGPR01001184">
    <property type="protein sequence ID" value="GBM47526.1"/>
    <property type="molecule type" value="Genomic_DNA"/>
</dbReference>
<evidence type="ECO:0000313" key="3">
    <source>
        <dbReference type="Proteomes" id="UP000499080"/>
    </source>
</evidence>